<dbReference type="KEGG" id="trc:DYE49_00310"/>
<reference evidence="1 2" key="1">
    <citation type="submission" date="2018-08" db="EMBL/GenBank/DDBJ databases">
        <title>The first complete genome of Treponema rectale (CHPAT), a commensal spirochete of the bovine rectum.</title>
        <authorList>
            <person name="Staton G.J."/>
            <person name="Clegg S.R."/>
            <person name="Carter S.D."/>
            <person name="Radford A.D."/>
            <person name="Darby A."/>
            <person name="Hall N."/>
            <person name="Birtles R.J."/>
            <person name="Evans N.J."/>
        </authorList>
    </citation>
    <scope>NUCLEOTIDE SEQUENCE [LARGE SCALE GENOMIC DNA]</scope>
    <source>
        <strain evidence="1 2">CHPA</strain>
    </source>
</reference>
<proteinExistence type="predicted"/>
<organism evidence="1 2">
    <name type="scientific">Treponema rectale</name>
    <dbReference type="NCBI Taxonomy" id="744512"/>
    <lineage>
        <taxon>Bacteria</taxon>
        <taxon>Pseudomonadati</taxon>
        <taxon>Spirochaetota</taxon>
        <taxon>Spirochaetia</taxon>
        <taxon>Spirochaetales</taxon>
        <taxon>Treponemataceae</taxon>
        <taxon>Treponema</taxon>
    </lineage>
</organism>
<gene>
    <name evidence="1" type="ORF">DYE49_00310</name>
</gene>
<dbReference type="AlphaFoldDB" id="A0A7M1XJM9"/>
<evidence type="ECO:0000313" key="1">
    <source>
        <dbReference type="EMBL" id="QOS38981.1"/>
    </source>
</evidence>
<dbReference type="EMBL" id="CP031517">
    <property type="protein sequence ID" value="QOS38981.1"/>
    <property type="molecule type" value="Genomic_DNA"/>
</dbReference>
<evidence type="ECO:0000313" key="2">
    <source>
        <dbReference type="Proteomes" id="UP000593591"/>
    </source>
</evidence>
<name>A0A7M1XJM9_9SPIR</name>
<dbReference type="Proteomes" id="UP000593591">
    <property type="component" value="Chromosome"/>
</dbReference>
<sequence>MRKNFHLLSSVDIQPGIKKREKRADVSIIGSRLIISFLSIRDNLVSQSKLCKYIKIWEEFKSFFKFRASTPFLG</sequence>
<accession>A0A7M1XJM9</accession>
<protein>
    <submittedName>
        <fullName evidence="1">Uncharacterized protein</fullName>
    </submittedName>
</protein>